<feature type="domain" description="Amidohydrolase-related" evidence="2">
    <location>
        <begin position="3"/>
        <end position="333"/>
    </location>
</feature>
<dbReference type="RefSeq" id="WP_367855051.1">
    <property type="nucleotide sequence ID" value="NZ_JBFOHK010000004.1"/>
</dbReference>
<dbReference type="Pfam" id="PF04909">
    <property type="entry name" value="Amidohydro_2"/>
    <property type="match status" value="1"/>
</dbReference>
<dbReference type="Gene3D" id="3.20.20.140">
    <property type="entry name" value="Metal-dependent hydrolases"/>
    <property type="match status" value="1"/>
</dbReference>
<dbReference type="InterPro" id="IPR032465">
    <property type="entry name" value="ACMSD"/>
</dbReference>
<comment type="caution">
    <text evidence="3">The sequence shown here is derived from an EMBL/GenBank/DDBJ whole genome shotgun (WGS) entry which is preliminary data.</text>
</comment>
<proteinExistence type="predicted"/>
<dbReference type="PANTHER" id="PTHR21240">
    <property type="entry name" value="2-AMINO-3-CARBOXYLMUCONATE-6-SEMIALDEHYDE DECARBOXYLASE"/>
    <property type="match status" value="1"/>
</dbReference>
<evidence type="ECO:0000313" key="4">
    <source>
        <dbReference type="Proteomes" id="UP001556220"/>
    </source>
</evidence>
<name>A0ABV3QIP6_9GAMM</name>
<protein>
    <submittedName>
        <fullName evidence="3">Amidohydrolase family protein</fullName>
    </submittedName>
</protein>
<organism evidence="3 4">
    <name type="scientific">Rhodanobacter lycopersici</name>
    <dbReference type="NCBI Taxonomy" id="3162487"/>
    <lineage>
        <taxon>Bacteria</taxon>
        <taxon>Pseudomonadati</taxon>
        <taxon>Pseudomonadota</taxon>
        <taxon>Gammaproteobacteria</taxon>
        <taxon>Lysobacterales</taxon>
        <taxon>Rhodanobacteraceae</taxon>
        <taxon>Rhodanobacter</taxon>
    </lineage>
</organism>
<dbReference type="SUPFAM" id="SSF51556">
    <property type="entry name" value="Metallo-dependent hydrolases"/>
    <property type="match status" value="1"/>
</dbReference>
<evidence type="ECO:0000259" key="2">
    <source>
        <dbReference type="Pfam" id="PF04909"/>
    </source>
</evidence>
<reference evidence="3 4" key="1">
    <citation type="submission" date="2024-06" db="EMBL/GenBank/DDBJ databases">
        <authorList>
            <person name="Woo H."/>
        </authorList>
    </citation>
    <scope>NUCLEOTIDE SEQUENCE [LARGE SCALE GENOMIC DNA]</scope>
    <source>
        <strain evidence="3 4">Si-c</strain>
    </source>
</reference>
<dbReference type="InterPro" id="IPR032466">
    <property type="entry name" value="Metal_Hydrolase"/>
</dbReference>
<gene>
    <name evidence="3" type="ORF">ABQJ54_14635</name>
</gene>
<dbReference type="Proteomes" id="UP001556220">
    <property type="component" value="Unassembled WGS sequence"/>
</dbReference>
<evidence type="ECO:0000256" key="1">
    <source>
        <dbReference type="ARBA" id="ARBA00023239"/>
    </source>
</evidence>
<accession>A0ABV3QIP6</accession>
<dbReference type="PANTHER" id="PTHR21240:SF28">
    <property type="entry name" value="ISO-OROTATE DECARBOXYLASE (EUROFUNG)"/>
    <property type="match status" value="1"/>
</dbReference>
<keyword evidence="1" id="KW-0456">Lyase</keyword>
<dbReference type="EMBL" id="JBFOHK010000004">
    <property type="protein sequence ID" value="MEW9572991.1"/>
    <property type="molecule type" value="Genomic_DNA"/>
</dbReference>
<sequence>MIIDCHAHVSAPTELWAYKASLIASRGSHGRGGVKVTDDEIRAAANKAETWPKGHLDYIRGHHTDMQLVSPRPFQLMQSEKPARIVHWFTEECNNIIYRQTQLFPGTFAGVAGLPQTAGDPIEKVLPELERCINELGFAGCLLNPDPFENSGAEAPPLGDRYWYPLYEKLCELGVPAHIHGTGSRSERVPYSLHFINEETVAVYGLLNSDVFKDFPDLKVVISHGGGAVPYQLGRFEAPSLRRPAGQRFSERMSKLYFDTVLYTEEALRLLIKTVGVDHCLFGTECPGVGSAVDPKSGRSMDDVKSLIDRFDWLSAEDRQKIYEDNARKVFRLAPAGKMG</sequence>
<evidence type="ECO:0000313" key="3">
    <source>
        <dbReference type="EMBL" id="MEW9572991.1"/>
    </source>
</evidence>
<dbReference type="InterPro" id="IPR006680">
    <property type="entry name" value="Amidohydro-rel"/>
</dbReference>
<keyword evidence="4" id="KW-1185">Reference proteome</keyword>